<reference evidence="2 3" key="1">
    <citation type="submission" date="2022-06" db="EMBL/GenBank/DDBJ databases">
        <title>Genomic Encyclopedia of Archaeal and Bacterial Type Strains, Phase II (KMG-II): from individual species to whole genera.</title>
        <authorList>
            <person name="Goeker M."/>
        </authorList>
    </citation>
    <scope>NUCLEOTIDE SEQUENCE [LARGE SCALE GENOMIC DNA]</scope>
    <source>
        <strain evidence="2 3">DSM 44693</strain>
    </source>
</reference>
<dbReference type="Proteomes" id="UP001206895">
    <property type="component" value="Unassembled WGS sequence"/>
</dbReference>
<dbReference type="GO" id="GO:0016787">
    <property type="term" value="F:hydrolase activity"/>
    <property type="evidence" value="ECO:0007669"/>
    <property type="project" value="UniProtKB-KW"/>
</dbReference>
<keyword evidence="2" id="KW-0378">Hydrolase</keyword>
<gene>
    <name evidence="2" type="ORF">LX13_003593</name>
</gene>
<keyword evidence="3" id="KW-1185">Reference proteome</keyword>
<evidence type="ECO:0000313" key="3">
    <source>
        <dbReference type="Proteomes" id="UP001206895"/>
    </source>
</evidence>
<comment type="caution">
    <text evidence="2">The sequence shown here is derived from an EMBL/GenBank/DDBJ whole genome shotgun (WGS) entry which is preliminary data.</text>
</comment>
<evidence type="ECO:0000259" key="1">
    <source>
        <dbReference type="Pfam" id="PF06259"/>
    </source>
</evidence>
<evidence type="ECO:0000313" key="2">
    <source>
        <dbReference type="EMBL" id="MCP2177765.1"/>
    </source>
</evidence>
<feature type="domain" description="DUF1023" evidence="1">
    <location>
        <begin position="153"/>
        <end position="347"/>
    </location>
</feature>
<dbReference type="RefSeq" id="WP_253662649.1">
    <property type="nucleotide sequence ID" value="NZ_BAAAJQ010000001.1"/>
</dbReference>
<organism evidence="2 3">
    <name type="scientific">Williamsia maris</name>
    <dbReference type="NCBI Taxonomy" id="72806"/>
    <lineage>
        <taxon>Bacteria</taxon>
        <taxon>Bacillati</taxon>
        <taxon>Actinomycetota</taxon>
        <taxon>Actinomycetes</taxon>
        <taxon>Mycobacteriales</taxon>
        <taxon>Nocardiaceae</taxon>
        <taxon>Williamsia</taxon>
    </lineage>
</organism>
<dbReference type="Pfam" id="PF06259">
    <property type="entry name" value="Abhydrolase_8"/>
    <property type="match status" value="1"/>
</dbReference>
<name>A0ABT1HIK0_9NOCA</name>
<dbReference type="InterPro" id="IPR010427">
    <property type="entry name" value="DUF1023"/>
</dbReference>
<accession>A0ABT1HIK0</accession>
<dbReference type="EMBL" id="JAMTCJ010000003">
    <property type="protein sequence ID" value="MCP2177765.1"/>
    <property type="molecule type" value="Genomic_DNA"/>
</dbReference>
<dbReference type="InterPro" id="IPR029058">
    <property type="entry name" value="AB_hydrolase_fold"/>
</dbReference>
<proteinExistence type="predicted"/>
<sequence length="414" mass="44837">MNVASVQAALRRAATRVAAAGSELAPPPVTGGVEGVARYWRDLDEAARSGIIADHPEWIGGVDGIAAVARDAANRNRIPGERAELQAQRDRLTRRLESSRLPAWWHQKLRKLFSSADENGWYVDQKLRDLEVIEKQITHEHLYLLLLDVRRAKRGLAAIAIGDPDAATHISVTTPGLGTTVSGSLDGMRRQAEELTKVCVAELRRFGGGRERQVVANIAWLGYVPPNLTGPNRLARLVGIGELGTSRVAVRSAPRLSEFYRGLRATAEVDTPHITALGHSYGSLVTSLALGRNGGQSVDDVVFYGSPGLSPTWSPQHFRQASDYGLTDGHVYVMKGAQDRIAELGYFGGDPYDDHFVALSAAAGTSPDGRYREGAPRHADYPRTFGSCGDETLRMSGYNFAVIIVGLPELAVRA</sequence>
<protein>
    <submittedName>
        <fullName evidence="2">Alpha/beta hydrolase</fullName>
    </submittedName>
</protein>
<dbReference type="SUPFAM" id="SSF53474">
    <property type="entry name" value="alpha/beta-Hydrolases"/>
    <property type="match status" value="1"/>
</dbReference>